<evidence type="ECO:0000313" key="1">
    <source>
        <dbReference type="EMBL" id="THV03221.1"/>
    </source>
</evidence>
<keyword evidence="2" id="KW-1185">Reference proteome</keyword>
<organism evidence="1 2">
    <name type="scientific">Dendrothele bispora (strain CBS 962.96)</name>
    <dbReference type="NCBI Taxonomy" id="1314807"/>
    <lineage>
        <taxon>Eukaryota</taxon>
        <taxon>Fungi</taxon>
        <taxon>Dikarya</taxon>
        <taxon>Basidiomycota</taxon>
        <taxon>Agaricomycotina</taxon>
        <taxon>Agaricomycetes</taxon>
        <taxon>Agaricomycetidae</taxon>
        <taxon>Agaricales</taxon>
        <taxon>Agaricales incertae sedis</taxon>
        <taxon>Dendrothele</taxon>
    </lineage>
</organism>
<dbReference type="InterPro" id="IPR023213">
    <property type="entry name" value="CAT-like_dom_sf"/>
</dbReference>
<dbReference type="PANTHER" id="PTHR42034:SF1">
    <property type="entry name" value="CONDENSATION DOMAIN-CONTAINING PROTEIN"/>
    <property type="match status" value="1"/>
</dbReference>
<name>A0A4S8MKT9_DENBC</name>
<dbReference type="OrthoDB" id="3252971at2759"/>
<dbReference type="Proteomes" id="UP000297245">
    <property type="component" value="Unassembled WGS sequence"/>
</dbReference>
<dbReference type="EMBL" id="ML179069">
    <property type="protein sequence ID" value="THV03221.1"/>
    <property type="molecule type" value="Genomic_DNA"/>
</dbReference>
<dbReference type="PANTHER" id="PTHR42034">
    <property type="entry name" value="CHROMOSOME 7, WHOLE GENOME SHOTGUN SEQUENCE-RELATED"/>
    <property type="match status" value="1"/>
</dbReference>
<accession>A0A4S8MKT9</accession>
<proteinExistence type="predicted"/>
<evidence type="ECO:0000313" key="2">
    <source>
        <dbReference type="Proteomes" id="UP000297245"/>
    </source>
</evidence>
<sequence>MTDLYFTSQDGIHYSRRLHGRERLSATNTHFGNGFGQIVALGDVELKTSLTQEQLAPYVKAAWIQTRFIVPWMAIRTSNLEAKDNSFLFTYEVPKNQAIVDAWANKTIVWRPESLPFAEWETLLKATHWKPGDNRHAFELHIAALPDGHWMMALTTPHWVADGRGTFPVIDQYYKCLQAVFEGSARPTSSIEWGSEVIKLPPTGIRVVPDVGALPDSMEPPPSQFLRYTRQPRDVKPNEDVINRCIVLTRDQTDAFNSACKRYKCSITAAINAVFILADVETDLRCAANEKGKVWEEVRESFNNSAFFTVMVNVSDLRHFIYPLFSKVSEPVGMGGLINCVFPTYHDMSKIRDCIQVNPDGNLVKNYGPKTFWDGLVVDTRNVLKEGLRTKASPRMYHQVSTNADAASSNVKTFALTTPGVMASSLGNLQKLSWFSQFCPSVATSNPRTVFSINQWAFGIRTAGASTIVINTWEYDGILSLNLQASSRWQTKEAWDCFANAIIDAFERITFTKAAL</sequence>
<gene>
    <name evidence="1" type="ORF">K435DRAFT_775108</name>
</gene>
<dbReference type="Gene3D" id="3.30.559.10">
    <property type="entry name" value="Chloramphenicol acetyltransferase-like domain"/>
    <property type="match status" value="1"/>
</dbReference>
<reference evidence="1 2" key="1">
    <citation type="journal article" date="2019" name="Nat. Ecol. Evol.">
        <title>Megaphylogeny resolves global patterns of mushroom evolution.</title>
        <authorList>
            <person name="Varga T."/>
            <person name="Krizsan K."/>
            <person name="Foldi C."/>
            <person name="Dima B."/>
            <person name="Sanchez-Garcia M."/>
            <person name="Sanchez-Ramirez S."/>
            <person name="Szollosi G.J."/>
            <person name="Szarkandi J.G."/>
            <person name="Papp V."/>
            <person name="Albert L."/>
            <person name="Andreopoulos W."/>
            <person name="Angelini C."/>
            <person name="Antonin V."/>
            <person name="Barry K.W."/>
            <person name="Bougher N.L."/>
            <person name="Buchanan P."/>
            <person name="Buyck B."/>
            <person name="Bense V."/>
            <person name="Catcheside P."/>
            <person name="Chovatia M."/>
            <person name="Cooper J."/>
            <person name="Damon W."/>
            <person name="Desjardin D."/>
            <person name="Finy P."/>
            <person name="Geml J."/>
            <person name="Haridas S."/>
            <person name="Hughes K."/>
            <person name="Justo A."/>
            <person name="Karasinski D."/>
            <person name="Kautmanova I."/>
            <person name="Kiss B."/>
            <person name="Kocsube S."/>
            <person name="Kotiranta H."/>
            <person name="LaButti K.M."/>
            <person name="Lechner B.E."/>
            <person name="Liimatainen K."/>
            <person name="Lipzen A."/>
            <person name="Lukacs Z."/>
            <person name="Mihaltcheva S."/>
            <person name="Morgado L.N."/>
            <person name="Niskanen T."/>
            <person name="Noordeloos M.E."/>
            <person name="Ohm R.A."/>
            <person name="Ortiz-Santana B."/>
            <person name="Ovrebo C."/>
            <person name="Racz N."/>
            <person name="Riley R."/>
            <person name="Savchenko A."/>
            <person name="Shiryaev A."/>
            <person name="Soop K."/>
            <person name="Spirin V."/>
            <person name="Szebenyi C."/>
            <person name="Tomsovsky M."/>
            <person name="Tulloss R.E."/>
            <person name="Uehling J."/>
            <person name="Grigoriev I.V."/>
            <person name="Vagvolgyi C."/>
            <person name="Papp T."/>
            <person name="Martin F.M."/>
            <person name="Miettinen O."/>
            <person name="Hibbett D.S."/>
            <person name="Nagy L.G."/>
        </authorList>
    </citation>
    <scope>NUCLEOTIDE SEQUENCE [LARGE SCALE GENOMIC DNA]</scope>
    <source>
        <strain evidence="1 2">CBS 962.96</strain>
    </source>
</reference>
<protein>
    <recommendedName>
        <fullName evidence="3">CoA-dependent acyltransferase</fullName>
    </recommendedName>
</protein>
<dbReference type="AlphaFoldDB" id="A0A4S8MKT9"/>
<evidence type="ECO:0008006" key="3">
    <source>
        <dbReference type="Google" id="ProtNLM"/>
    </source>
</evidence>